<gene>
    <name evidence="10" type="ORF">B5807_11614</name>
</gene>
<keyword evidence="7" id="KW-0539">Nucleus</keyword>
<dbReference type="GO" id="GO:0045944">
    <property type="term" value="P:positive regulation of transcription by RNA polymerase II"/>
    <property type="evidence" value="ECO:0007669"/>
    <property type="project" value="TreeGrafter"/>
</dbReference>
<accession>A0A1Y2LIG1</accession>
<evidence type="ECO:0000256" key="5">
    <source>
        <dbReference type="ARBA" id="ARBA00023125"/>
    </source>
</evidence>
<reference evidence="10 11" key="1">
    <citation type="journal article" date="2017" name="Genome Announc.">
        <title>Genome sequence of the saprophytic ascomycete Epicoccum nigrum ICMP 19927 strain isolated from New Zealand.</title>
        <authorList>
            <person name="Fokin M."/>
            <person name="Fleetwood D."/>
            <person name="Weir B.S."/>
            <person name="Villas-Boas S.G."/>
        </authorList>
    </citation>
    <scope>NUCLEOTIDE SEQUENCE [LARGE SCALE GENOMIC DNA]</scope>
    <source>
        <strain evidence="10 11">ICMP 19927</strain>
    </source>
</reference>
<keyword evidence="4" id="KW-0805">Transcription regulation</keyword>
<dbReference type="Proteomes" id="UP000193240">
    <property type="component" value="Unassembled WGS sequence"/>
</dbReference>
<dbReference type="InterPro" id="IPR001138">
    <property type="entry name" value="Zn2Cys6_DnaBD"/>
</dbReference>
<organism evidence="10 11">
    <name type="scientific">Epicoccum nigrum</name>
    <name type="common">Soil fungus</name>
    <name type="synonym">Epicoccum purpurascens</name>
    <dbReference type="NCBI Taxonomy" id="105696"/>
    <lineage>
        <taxon>Eukaryota</taxon>
        <taxon>Fungi</taxon>
        <taxon>Dikarya</taxon>
        <taxon>Ascomycota</taxon>
        <taxon>Pezizomycotina</taxon>
        <taxon>Dothideomycetes</taxon>
        <taxon>Pleosporomycetidae</taxon>
        <taxon>Pleosporales</taxon>
        <taxon>Pleosporineae</taxon>
        <taxon>Didymellaceae</taxon>
        <taxon>Epicoccum</taxon>
    </lineage>
</organism>
<dbReference type="CDD" id="cd00067">
    <property type="entry name" value="GAL4"/>
    <property type="match status" value="1"/>
</dbReference>
<evidence type="ECO:0000313" key="10">
    <source>
        <dbReference type="EMBL" id="OSS43833.1"/>
    </source>
</evidence>
<evidence type="ECO:0000256" key="4">
    <source>
        <dbReference type="ARBA" id="ARBA00023015"/>
    </source>
</evidence>
<dbReference type="PANTHER" id="PTHR47782:SF14">
    <property type="entry name" value="ZN(II)2CYS6 TRANSCRIPTION FACTOR (EUROFUNG)"/>
    <property type="match status" value="1"/>
</dbReference>
<dbReference type="InterPro" id="IPR036864">
    <property type="entry name" value="Zn2-C6_fun-type_DNA-bd_sf"/>
</dbReference>
<dbReference type="InterPro" id="IPR007219">
    <property type="entry name" value="XnlR_reg_dom"/>
</dbReference>
<sequence length="555" mass="60914">MATPMSQACERCWRRKQKCDRDFPCLQCRVASKDCIRRRQGAIVDESGAEGYVGALKARIAFLKMRIDEGVTSPEAGSDARRSSASTGTPVQRQTPRDDMLSTMQEASYLTLSAMAERTDKQRHNIAEGLSFRSLLSAAVKSGQITTTTDGGPARDFKSVAELLRTAAATAAYQAYQQYIRGAYPYIEPAKLDNAFQSVSNAYSTDAALTKTDPAPEQHVIISLGLATGILLSPGHDGHEKLVDDLVQCSLEAFGYVLEAADDLAAVHCLIALTICSLFYDKAGSTWHLLGLAMTRCVACGMHTVKDSQLEPQDEPTEQARAFWTLFLLDTRVSCTLDRPFYLDDYTVATPESLLPGDDASFLVTQASMIRAMRQSQQEDVLSTFINLQHLHETTAGRHAFQKLMSTKGYSASLVELCKYFTIAEKAGSSIILDEINETFGKFLVSFEDKLISKVSTPTSMDVMLVLAIGTIICRLCALGHTAQHQAAYQAINILTLLSTRYTHARGFRDILMELVMGGTGAERQPSARLCELIEKVESQLPSRIEALILSQKPL</sequence>
<keyword evidence="5" id="KW-0238">DNA-binding</keyword>
<dbReference type="InParanoid" id="A0A1Y2LIG1"/>
<protein>
    <recommendedName>
        <fullName evidence="9">Zn(2)-C6 fungal-type domain-containing protein</fullName>
    </recommendedName>
</protein>
<feature type="compositionally biased region" description="Polar residues" evidence="8">
    <location>
        <begin position="83"/>
        <end position="94"/>
    </location>
</feature>
<dbReference type="SUPFAM" id="SSF57701">
    <property type="entry name" value="Zn2/Cys6 DNA-binding domain"/>
    <property type="match status" value="1"/>
</dbReference>
<keyword evidence="2" id="KW-0479">Metal-binding</keyword>
<evidence type="ECO:0000256" key="3">
    <source>
        <dbReference type="ARBA" id="ARBA00022833"/>
    </source>
</evidence>
<proteinExistence type="predicted"/>
<evidence type="ECO:0000256" key="6">
    <source>
        <dbReference type="ARBA" id="ARBA00023163"/>
    </source>
</evidence>
<evidence type="ECO:0000256" key="7">
    <source>
        <dbReference type="ARBA" id="ARBA00023242"/>
    </source>
</evidence>
<dbReference type="SMART" id="SM00906">
    <property type="entry name" value="Fungal_trans"/>
    <property type="match status" value="1"/>
</dbReference>
<name>A0A1Y2LIG1_EPING</name>
<dbReference type="AlphaFoldDB" id="A0A1Y2LIG1"/>
<dbReference type="GO" id="GO:0006351">
    <property type="term" value="P:DNA-templated transcription"/>
    <property type="evidence" value="ECO:0007669"/>
    <property type="project" value="InterPro"/>
</dbReference>
<dbReference type="CDD" id="cd12148">
    <property type="entry name" value="fungal_TF_MHR"/>
    <property type="match status" value="1"/>
</dbReference>
<evidence type="ECO:0000256" key="1">
    <source>
        <dbReference type="ARBA" id="ARBA00004123"/>
    </source>
</evidence>
<dbReference type="GO" id="GO:0008270">
    <property type="term" value="F:zinc ion binding"/>
    <property type="evidence" value="ECO:0007669"/>
    <property type="project" value="InterPro"/>
</dbReference>
<comment type="subcellular location">
    <subcellularLocation>
        <location evidence="1">Nucleus</location>
    </subcellularLocation>
</comment>
<dbReference type="InterPro" id="IPR052202">
    <property type="entry name" value="Yeast_MetPath_Reg"/>
</dbReference>
<dbReference type="Pfam" id="PF00172">
    <property type="entry name" value="Zn_clus"/>
    <property type="match status" value="1"/>
</dbReference>
<evidence type="ECO:0000313" key="11">
    <source>
        <dbReference type="Proteomes" id="UP000193240"/>
    </source>
</evidence>
<dbReference type="EMBL" id="KZ107861">
    <property type="protein sequence ID" value="OSS43833.1"/>
    <property type="molecule type" value="Genomic_DNA"/>
</dbReference>
<keyword evidence="3" id="KW-0862">Zinc</keyword>
<dbReference type="PROSITE" id="PS00463">
    <property type="entry name" value="ZN2_CY6_FUNGAL_1"/>
    <property type="match status" value="1"/>
</dbReference>
<dbReference type="GO" id="GO:0000981">
    <property type="term" value="F:DNA-binding transcription factor activity, RNA polymerase II-specific"/>
    <property type="evidence" value="ECO:0007669"/>
    <property type="project" value="InterPro"/>
</dbReference>
<evidence type="ECO:0000259" key="9">
    <source>
        <dbReference type="PROSITE" id="PS50048"/>
    </source>
</evidence>
<dbReference type="OMA" id="GLAMTRC"/>
<dbReference type="SMART" id="SM00066">
    <property type="entry name" value="GAL4"/>
    <property type="match status" value="1"/>
</dbReference>
<dbReference type="GO" id="GO:0043565">
    <property type="term" value="F:sequence-specific DNA binding"/>
    <property type="evidence" value="ECO:0007669"/>
    <property type="project" value="TreeGrafter"/>
</dbReference>
<feature type="domain" description="Zn(2)-C6 fungal-type" evidence="9">
    <location>
        <begin position="8"/>
        <end position="37"/>
    </location>
</feature>
<dbReference type="GO" id="GO:0005634">
    <property type="term" value="C:nucleus"/>
    <property type="evidence" value="ECO:0007669"/>
    <property type="project" value="UniProtKB-SubCell"/>
</dbReference>
<dbReference type="Gene3D" id="4.10.240.10">
    <property type="entry name" value="Zn(2)-C6 fungal-type DNA-binding domain"/>
    <property type="match status" value="1"/>
</dbReference>
<feature type="region of interest" description="Disordered" evidence="8">
    <location>
        <begin position="72"/>
        <end position="102"/>
    </location>
</feature>
<dbReference type="PROSITE" id="PS50048">
    <property type="entry name" value="ZN2_CY6_FUNGAL_2"/>
    <property type="match status" value="1"/>
</dbReference>
<dbReference type="PANTHER" id="PTHR47782">
    <property type="entry name" value="ZN(II)2CYS6 TRANSCRIPTION FACTOR (EUROFUNG)-RELATED"/>
    <property type="match status" value="1"/>
</dbReference>
<evidence type="ECO:0000256" key="2">
    <source>
        <dbReference type="ARBA" id="ARBA00022723"/>
    </source>
</evidence>
<dbReference type="Pfam" id="PF04082">
    <property type="entry name" value="Fungal_trans"/>
    <property type="match status" value="1"/>
</dbReference>
<dbReference type="STRING" id="105696.A0A1Y2LIG1"/>
<keyword evidence="11" id="KW-1185">Reference proteome</keyword>
<evidence type="ECO:0000256" key="8">
    <source>
        <dbReference type="SAM" id="MobiDB-lite"/>
    </source>
</evidence>
<keyword evidence="6" id="KW-0804">Transcription</keyword>